<gene>
    <name evidence="3" type="ORF">AMON00008_LOCUS47480</name>
</gene>
<dbReference type="InterPro" id="IPR052387">
    <property type="entry name" value="Fibrocystin"/>
</dbReference>
<name>A0A7S4SAQ3_9DINO</name>
<feature type="domain" description="CEMIP beta-helix" evidence="2">
    <location>
        <begin position="107"/>
        <end position="304"/>
    </location>
</feature>
<dbReference type="InterPro" id="IPR012334">
    <property type="entry name" value="Pectin_lyas_fold"/>
</dbReference>
<evidence type="ECO:0000256" key="1">
    <source>
        <dbReference type="ARBA" id="ARBA00022729"/>
    </source>
</evidence>
<accession>A0A7S4SAQ3</accession>
<evidence type="ECO:0000259" key="2">
    <source>
        <dbReference type="Pfam" id="PF24606"/>
    </source>
</evidence>
<dbReference type="PANTHER" id="PTHR46769:SF2">
    <property type="entry name" value="FIBROCYSTIN-L ISOFORM 2 PRECURSOR-RELATED"/>
    <property type="match status" value="1"/>
</dbReference>
<dbReference type="AlphaFoldDB" id="A0A7S4SAQ3"/>
<dbReference type="PANTHER" id="PTHR46769">
    <property type="entry name" value="POLYCYSTIC KIDNEY AND HEPATIC DISEASE 1 (AUTOSOMAL RECESSIVE)-LIKE 1"/>
    <property type="match status" value="1"/>
</dbReference>
<dbReference type="Pfam" id="PF24606">
    <property type="entry name" value="CEMIP_beta-hel"/>
    <property type="match status" value="1"/>
</dbReference>
<dbReference type="InterPro" id="IPR011050">
    <property type="entry name" value="Pectin_lyase_fold/virulence"/>
</dbReference>
<dbReference type="Gene3D" id="2.160.20.10">
    <property type="entry name" value="Single-stranded right-handed beta-helix, Pectin lyase-like"/>
    <property type="match status" value="1"/>
</dbReference>
<evidence type="ECO:0000313" key="3">
    <source>
        <dbReference type="EMBL" id="CAE4639816.1"/>
    </source>
</evidence>
<dbReference type="InterPro" id="IPR055401">
    <property type="entry name" value="CEMIP_beta-hel_dom"/>
</dbReference>
<sequence>MEVHPAEPVATYDLRVEPSAGVAWRAGDRVVIAPSGSSSYQVDDNLRVVHVAGGVVRVRGKMTYRHSGCDTSTRRRWRPCVQAAEVASLSRNVVIRGQSGCASSKTCGHFMIAHTNTGYVCGAQFTNLGQTAKEGRYPLHIHLPGDSPNLVVRDNAVAFNHNRGVVLHGVNKMLVASNVVYRTKGHCFMLEDAIEMRNRIYGNLGMLPKSLRFGCSHSKDSTFRCPGRSDNHANAFWISNPGNYFDGNVGVASGAAFFMETRHVFGLTRRQYAGELRRNGLGNGKVKGRVKLLRFRNNLAHSSGTGMGNYPKSWNPDGSPMVYESFTCWRCGNGLSARGGVFHFKDARLFKCFAALVSGFVVKIKVFDSQLTGNGGKFWNKGRKFVSAPMIIKKIGFWADVTKDFRIDKATKAWALKHGNYDWAALRKLPGKKAALFR</sequence>
<protein>
    <recommendedName>
        <fullName evidence="2">CEMIP beta-helix domain-containing protein</fullName>
    </recommendedName>
</protein>
<keyword evidence="1" id="KW-0732">Signal</keyword>
<reference evidence="3" key="1">
    <citation type="submission" date="2021-01" db="EMBL/GenBank/DDBJ databases">
        <authorList>
            <person name="Corre E."/>
            <person name="Pelletier E."/>
            <person name="Niang G."/>
            <person name="Scheremetjew M."/>
            <person name="Finn R."/>
            <person name="Kale V."/>
            <person name="Holt S."/>
            <person name="Cochrane G."/>
            <person name="Meng A."/>
            <person name="Brown T."/>
            <person name="Cohen L."/>
        </authorList>
    </citation>
    <scope>NUCLEOTIDE SEQUENCE</scope>
    <source>
        <strain evidence="3">CCMP3105</strain>
    </source>
</reference>
<organism evidence="3">
    <name type="scientific">Alexandrium monilatum</name>
    <dbReference type="NCBI Taxonomy" id="311494"/>
    <lineage>
        <taxon>Eukaryota</taxon>
        <taxon>Sar</taxon>
        <taxon>Alveolata</taxon>
        <taxon>Dinophyceae</taxon>
        <taxon>Gonyaulacales</taxon>
        <taxon>Pyrocystaceae</taxon>
        <taxon>Alexandrium</taxon>
    </lineage>
</organism>
<dbReference type="EMBL" id="HBNR01067173">
    <property type="protein sequence ID" value="CAE4639816.1"/>
    <property type="molecule type" value="Transcribed_RNA"/>
</dbReference>
<dbReference type="SUPFAM" id="SSF51126">
    <property type="entry name" value="Pectin lyase-like"/>
    <property type="match status" value="1"/>
</dbReference>
<proteinExistence type="predicted"/>